<evidence type="ECO:0000256" key="1">
    <source>
        <dbReference type="SAM" id="MobiDB-lite"/>
    </source>
</evidence>
<comment type="caution">
    <text evidence="2">The sequence shown here is derived from an EMBL/GenBank/DDBJ whole genome shotgun (WGS) entry which is preliminary data.</text>
</comment>
<proteinExistence type="predicted"/>
<dbReference type="Proteomes" id="UP000585474">
    <property type="component" value="Unassembled WGS sequence"/>
</dbReference>
<sequence>MDIDGPLDFESEDLLLKPPTPSKKRKKIIGLDDLVNDYLKENKKLELKAKRTKARKNYYSDDEEESVEAKLSECMGQISGEDEIYLWGLQTFGDQKTRPSLGFTELGSCKLLQFFMDNELNSVVELDIEKGEVFLERLLVNGWLLKLVNASGHVEKSIATWAFGLMLYSSKEALSASACDFWTAILSPIIEIKIDWLPSYSEIKGALEIYGFQSTLSSIVSSHVETVNADSDCGGPPHNIRAWIKYVASCIQVRVPRDMNSLRTVESISGLDARGKHLRRAVAFHILVACLDNKAIDAETILRILISINVKDKSCDLFKTYMYLVLTENWLSSNPMLEDKSVIYKLWGVYLRNCSCQITGTDLRSYASKVRSKASYLLQGTNNQ</sequence>
<gene>
    <name evidence="2" type="ORF">Acr_23g0012170</name>
</gene>
<feature type="compositionally biased region" description="Acidic residues" evidence="1">
    <location>
        <begin position="1"/>
        <end position="13"/>
    </location>
</feature>
<dbReference type="PANTHER" id="PTHR37212:SF2">
    <property type="entry name" value="ACTIN PROTEIN 2_3 COMPLEX SUBUNIT-LIKE PROTEIN"/>
    <property type="match status" value="1"/>
</dbReference>
<dbReference type="EMBL" id="BJWL01000023">
    <property type="protein sequence ID" value="GFZ12832.1"/>
    <property type="molecule type" value="Genomic_DNA"/>
</dbReference>
<dbReference type="OrthoDB" id="674980at2759"/>
<protein>
    <submittedName>
        <fullName evidence="2">Uncharacterized protein</fullName>
    </submittedName>
</protein>
<feature type="region of interest" description="Disordered" evidence="1">
    <location>
        <begin position="1"/>
        <end position="23"/>
    </location>
</feature>
<organism evidence="2 3">
    <name type="scientific">Actinidia rufa</name>
    <dbReference type="NCBI Taxonomy" id="165716"/>
    <lineage>
        <taxon>Eukaryota</taxon>
        <taxon>Viridiplantae</taxon>
        <taxon>Streptophyta</taxon>
        <taxon>Embryophyta</taxon>
        <taxon>Tracheophyta</taxon>
        <taxon>Spermatophyta</taxon>
        <taxon>Magnoliopsida</taxon>
        <taxon>eudicotyledons</taxon>
        <taxon>Gunneridae</taxon>
        <taxon>Pentapetalae</taxon>
        <taxon>asterids</taxon>
        <taxon>Ericales</taxon>
        <taxon>Actinidiaceae</taxon>
        <taxon>Actinidia</taxon>
    </lineage>
</organism>
<name>A0A7J0GPW2_9ERIC</name>
<accession>A0A7J0GPW2</accession>
<evidence type="ECO:0000313" key="3">
    <source>
        <dbReference type="Proteomes" id="UP000585474"/>
    </source>
</evidence>
<reference evidence="2 3" key="1">
    <citation type="submission" date="2019-07" db="EMBL/GenBank/DDBJ databases">
        <title>De Novo Assembly of kiwifruit Actinidia rufa.</title>
        <authorList>
            <person name="Sugita-Konishi S."/>
            <person name="Sato K."/>
            <person name="Mori E."/>
            <person name="Abe Y."/>
            <person name="Kisaki G."/>
            <person name="Hamano K."/>
            <person name="Suezawa K."/>
            <person name="Otani M."/>
            <person name="Fukuda T."/>
            <person name="Manabe T."/>
            <person name="Gomi K."/>
            <person name="Tabuchi M."/>
            <person name="Akimitsu K."/>
            <person name="Kataoka I."/>
        </authorList>
    </citation>
    <scope>NUCLEOTIDE SEQUENCE [LARGE SCALE GENOMIC DNA]</scope>
    <source>
        <strain evidence="3">cv. Fuchu</strain>
    </source>
</reference>
<dbReference type="PANTHER" id="PTHR37212">
    <property type="entry name" value="ACTIN PROTEIN 2/3 COMPLEX SUBUNIT-LIKE PROTEIN"/>
    <property type="match status" value="1"/>
</dbReference>
<evidence type="ECO:0000313" key="2">
    <source>
        <dbReference type="EMBL" id="GFZ12832.1"/>
    </source>
</evidence>
<dbReference type="AlphaFoldDB" id="A0A7J0GPW2"/>
<keyword evidence="3" id="KW-1185">Reference proteome</keyword>